<organism evidence="2 3">
    <name type="scientific">Desulfomonile tiedjei</name>
    <dbReference type="NCBI Taxonomy" id="2358"/>
    <lineage>
        <taxon>Bacteria</taxon>
        <taxon>Pseudomonadati</taxon>
        <taxon>Thermodesulfobacteriota</taxon>
        <taxon>Desulfomonilia</taxon>
        <taxon>Desulfomonilales</taxon>
        <taxon>Desulfomonilaceae</taxon>
        <taxon>Desulfomonile</taxon>
    </lineage>
</organism>
<reference evidence="2" key="1">
    <citation type="submission" date="2020-07" db="EMBL/GenBank/DDBJ databases">
        <title>Huge and variable diversity of episymbiotic CPR bacteria and DPANN archaea in groundwater ecosystems.</title>
        <authorList>
            <person name="He C.Y."/>
            <person name="Keren R."/>
            <person name="Whittaker M."/>
            <person name="Farag I.F."/>
            <person name="Doudna J."/>
            <person name="Cate J.H.D."/>
            <person name="Banfield J.F."/>
        </authorList>
    </citation>
    <scope>NUCLEOTIDE SEQUENCE</scope>
    <source>
        <strain evidence="2">NC_groundwater_1664_Pr3_B-0.1um_52_9</strain>
    </source>
</reference>
<gene>
    <name evidence="2" type="ORF">HY912_11685</name>
</gene>
<evidence type="ECO:0000313" key="2">
    <source>
        <dbReference type="EMBL" id="MBI5250145.1"/>
    </source>
</evidence>
<evidence type="ECO:0000259" key="1">
    <source>
        <dbReference type="Pfam" id="PF00483"/>
    </source>
</evidence>
<dbReference type="Pfam" id="PF00483">
    <property type="entry name" value="NTP_transferase"/>
    <property type="match status" value="1"/>
</dbReference>
<keyword evidence="2" id="KW-0808">Transferase</keyword>
<dbReference type="SUPFAM" id="SSF53448">
    <property type="entry name" value="Nucleotide-diphospho-sugar transferases"/>
    <property type="match status" value="1"/>
</dbReference>
<sequence>MIEKSAGLPFTAFLLAGGLGLRLRTVVFDRPKPMASIGDTPFLEILIDSLATKGVREFVLLTGFRGEMIEDFFHRRKRDGISVKYSREAVPLGTGGAVKNAERFATDPTLLVNGDTFFDADLGALYEFHMGKQAQVTLSLYEVEDISRYGSVCIDNNSRVTGFVEKKQAGGRGLINAGLSLVSADFISRLPEGTYSMEQDIFTKILGENGMFGLCQDKPFFDIGTPESYEAFNCFIRRFFRRI</sequence>
<dbReference type="PANTHER" id="PTHR22572">
    <property type="entry name" value="SUGAR-1-PHOSPHATE GUANYL TRANSFERASE"/>
    <property type="match status" value="1"/>
</dbReference>
<proteinExistence type="predicted"/>
<name>A0A9D6V143_9BACT</name>
<dbReference type="InterPro" id="IPR050486">
    <property type="entry name" value="Mannose-1P_guanyltransferase"/>
</dbReference>
<evidence type="ECO:0000313" key="3">
    <source>
        <dbReference type="Proteomes" id="UP000807825"/>
    </source>
</evidence>
<comment type="caution">
    <text evidence="2">The sequence shown here is derived from an EMBL/GenBank/DDBJ whole genome shotgun (WGS) entry which is preliminary data.</text>
</comment>
<dbReference type="Proteomes" id="UP000807825">
    <property type="component" value="Unassembled WGS sequence"/>
</dbReference>
<protein>
    <submittedName>
        <fullName evidence="2">NTP transferase domain-containing protein</fullName>
    </submittedName>
</protein>
<dbReference type="EMBL" id="JACRDE010000308">
    <property type="protein sequence ID" value="MBI5250145.1"/>
    <property type="molecule type" value="Genomic_DNA"/>
</dbReference>
<dbReference type="AlphaFoldDB" id="A0A9D6V143"/>
<accession>A0A9D6V143</accession>
<dbReference type="Gene3D" id="3.90.550.10">
    <property type="entry name" value="Spore Coat Polysaccharide Biosynthesis Protein SpsA, Chain A"/>
    <property type="match status" value="1"/>
</dbReference>
<dbReference type="InterPro" id="IPR029044">
    <property type="entry name" value="Nucleotide-diphossugar_trans"/>
</dbReference>
<feature type="domain" description="Nucleotidyl transferase" evidence="1">
    <location>
        <begin position="12"/>
        <end position="236"/>
    </location>
</feature>
<dbReference type="InterPro" id="IPR005835">
    <property type="entry name" value="NTP_transferase_dom"/>
</dbReference>
<dbReference type="GO" id="GO:0016740">
    <property type="term" value="F:transferase activity"/>
    <property type="evidence" value="ECO:0007669"/>
    <property type="project" value="UniProtKB-KW"/>
</dbReference>